<dbReference type="OMA" id="RRNSAFH"/>
<dbReference type="GO" id="GO:0046983">
    <property type="term" value="F:protein dimerization activity"/>
    <property type="evidence" value="ECO:0007669"/>
    <property type="project" value="InterPro"/>
</dbReference>
<reference evidence="7 8" key="1">
    <citation type="journal article" date="2012" name="G3 (Bethesda)">
        <title>Pichia sorbitophila, an interspecies yeast hybrid reveals early steps of genome resolution following polyploidization.</title>
        <authorList>
            <person name="Leh Louis V."/>
            <person name="Despons L."/>
            <person name="Friedrich A."/>
            <person name="Martin T."/>
            <person name="Durrens P."/>
            <person name="Casaregola S."/>
            <person name="Neuveglise C."/>
            <person name="Fairhead C."/>
            <person name="Marck C."/>
            <person name="Cruz J.A."/>
            <person name="Straub M.L."/>
            <person name="Kugler V."/>
            <person name="Sacerdot C."/>
            <person name="Uzunov Z."/>
            <person name="Thierry A."/>
            <person name="Weiss S."/>
            <person name="Bleykasten C."/>
            <person name="De Montigny J."/>
            <person name="Jacques N."/>
            <person name="Jung P."/>
            <person name="Lemaire M."/>
            <person name="Mallet S."/>
            <person name="Morel G."/>
            <person name="Richard G.F."/>
            <person name="Sarkar A."/>
            <person name="Savel G."/>
            <person name="Schacherer J."/>
            <person name="Seret M.L."/>
            <person name="Talla E."/>
            <person name="Samson G."/>
            <person name="Jubin C."/>
            <person name="Poulain J."/>
            <person name="Vacherie B."/>
            <person name="Barbe V."/>
            <person name="Pelletier E."/>
            <person name="Sherman D.J."/>
            <person name="Westhof E."/>
            <person name="Weissenbach J."/>
            <person name="Baret P.V."/>
            <person name="Wincker P."/>
            <person name="Gaillardin C."/>
            <person name="Dujon B."/>
            <person name="Souciet J.L."/>
        </authorList>
    </citation>
    <scope>NUCLEOTIDE SEQUENCE [LARGE SCALE GENOMIC DNA]</scope>
    <source>
        <strain evidence="8">ATCC MYA-4447 / BCRC 22081 / CBS 7064 / NBRC 10061 / NRRL Y-12695</strain>
    </source>
</reference>
<feature type="compositionally biased region" description="Acidic residues" evidence="5">
    <location>
        <begin position="103"/>
        <end position="112"/>
    </location>
</feature>
<evidence type="ECO:0000256" key="5">
    <source>
        <dbReference type="SAM" id="MobiDB-lite"/>
    </source>
</evidence>
<dbReference type="GO" id="GO:0000981">
    <property type="term" value="F:DNA-binding transcription factor activity, RNA polymerase II-specific"/>
    <property type="evidence" value="ECO:0007669"/>
    <property type="project" value="TreeGrafter"/>
</dbReference>
<keyword evidence="3" id="KW-0804">Transcription</keyword>
<evidence type="ECO:0000259" key="6">
    <source>
        <dbReference type="PROSITE" id="PS50888"/>
    </source>
</evidence>
<dbReference type="PANTHER" id="PTHR46117">
    <property type="entry name" value="FI24210P1"/>
    <property type="match status" value="1"/>
</dbReference>
<dbReference type="SMART" id="SM00353">
    <property type="entry name" value="HLH"/>
    <property type="match status" value="1"/>
</dbReference>
<dbReference type="InterPro" id="IPR051732">
    <property type="entry name" value="USF"/>
</dbReference>
<dbReference type="InterPro" id="IPR036638">
    <property type="entry name" value="HLH_DNA-bd_sf"/>
</dbReference>
<dbReference type="STRING" id="559304.G8Y2E5"/>
<dbReference type="InterPro" id="IPR011598">
    <property type="entry name" value="bHLH_dom"/>
</dbReference>
<protein>
    <submittedName>
        <fullName evidence="7">Piso0_005598 protein</fullName>
    </submittedName>
</protein>
<dbReference type="PROSITE" id="PS50888">
    <property type="entry name" value="BHLH"/>
    <property type="match status" value="1"/>
</dbReference>
<dbReference type="AlphaFoldDB" id="G8Y2E5"/>
<keyword evidence="2" id="KW-0805">Transcription regulation</keyword>
<keyword evidence="4" id="KW-0539">Nucleus</keyword>
<dbReference type="PANTHER" id="PTHR46117:SF3">
    <property type="entry name" value="FI24210P1"/>
    <property type="match status" value="1"/>
</dbReference>
<feature type="compositionally biased region" description="Basic and acidic residues" evidence="5">
    <location>
        <begin position="1"/>
        <end position="10"/>
    </location>
</feature>
<dbReference type="SUPFAM" id="SSF47459">
    <property type="entry name" value="HLH, helix-loop-helix DNA-binding domain"/>
    <property type="match status" value="1"/>
</dbReference>
<dbReference type="Proteomes" id="UP000005222">
    <property type="component" value="Chromosome M"/>
</dbReference>
<dbReference type="GO" id="GO:0005634">
    <property type="term" value="C:nucleus"/>
    <property type="evidence" value="ECO:0007669"/>
    <property type="project" value="UniProtKB-SubCell"/>
</dbReference>
<evidence type="ECO:0000313" key="7">
    <source>
        <dbReference type="EMBL" id="CCE85956.1"/>
    </source>
</evidence>
<feature type="compositionally biased region" description="Basic and acidic residues" evidence="5">
    <location>
        <begin position="113"/>
        <end position="127"/>
    </location>
</feature>
<evidence type="ECO:0000256" key="4">
    <source>
        <dbReference type="ARBA" id="ARBA00023242"/>
    </source>
</evidence>
<dbReference type="EMBL" id="FO082047">
    <property type="protein sequence ID" value="CCE85956.1"/>
    <property type="molecule type" value="Genomic_DNA"/>
</dbReference>
<organism evidence="7 8">
    <name type="scientific">Pichia sorbitophila (strain ATCC MYA-4447 / BCRC 22081 / CBS 7064 / NBRC 10061 / NRRL Y-12695)</name>
    <name type="common">Hybrid yeast</name>
    <dbReference type="NCBI Taxonomy" id="559304"/>
    <lineage>
        <taxon>Eukaryota</taxon>
        <taxon>Fungi</taxon>
        <taxon>Dikarya</taxon>
        <taxon>Ascomycota</taxon>
        <taxon>Saccharomycotina</taxon>
        <taxon>Pichiomycetes</taxon>
        <taxon>Debaryomycetaceae</taxon>
        <taxon>Millerozyma</taxon>
    </lineage>
</organism>
<feature type="domain" description="BHLH" evidence="6">
    <location>
        <begin position="110"/>
        <end position="195"/>
    </location>
</feature>
<sequence length="278" mass="30338">MSDYRHKRDSYNQSSRQSSEEAGSGSNNVSLSPSETFGQSSNRIPNINLKGDNSDMYLTSDIRKSLSQSLQGGGGSSQSHGGVSKPQSRRDSVIAVKSNTASDNEDQDDDDKDDSHGNERKRRDNINDKIQELLTQIPAEFFQEAPVAPTSQGSSNQQTDHEAAVAAAVRNSGTKDGKPNKGQILTKSVEYLQYLQNLIDEKNREEVELLMKLKKLELKSQNKPTNVPISIGHTNAERALGKIGVGPLSDDYFKDVLVRSAGTNKAAQRRGSNSISNT</sequence>
<evidence type="ECO:0000256" key="2">
    <source>
        <dbReference type="ARBA" id="ARBA00023015"/>
    </source>
</evidence>
<feature type="region of interest" description="Disordered" evidence="5">
    <location>
        <begin position="1"/>
        <end position="127"/>
    </location>
</feature>
<dbReference type="HOGENOM" id="CLU_983518_0_0_1"/>
<dbReference type="CDD" id="cd11387">
    <property type="entry name" value="bHLHzip_USF_MITF"/>
    <property type="match status" value="1"/>
</dbReference>
<name>G8Y2E5_PICSO</name>
<evidence type="ECO:0000256" key="1">
    <source>
        <dbReference type="ARBA" id="ARBA00004123"/>
    </source>
</evidence>
<dbReference type="GO" id="GO:0000978">
    <property type="term" value="F:RNA polymerase II cis-regulatory region sequence-specific DNA binding"/>
    <property type="evidence" value="ECO:0007669"/>
    <property type="project" value="TreeGrafter"/>
</dbReference>
<dbReference type="OrthoDB" id="690068at2759"/>
<dbReference type="Pfam" id="PF00010">
    <property type="entry name" value="HLH"/>
    <property type="match status" value="1"/>
</dbReference>
<dbReference type="eggNOG" id="ENOG502S1F7">
    <property type="taxonomic scope" value="Eukaryota"/>
</dbReference>
<feature type="compositionally biased region" description="Polar residues" evidence="5">
    <location>
        <begin position="11"/>
        <end position="45"/>
    </location>
</feature>
<proteinExistence type="predicted"/>
<accession>G8Y2E5</accession>
<dbReference type="Gene3D" id="4.10.280.10">
    <property type="entry name" value="Helix-loop-helix DNA-binding domain"/>
    <property type="match status" value="1"/>
</dbReference>
<comment type="subcellular location">
    <subcellularLocation>
        <location evidence="1">Nucleus</location>
    </subcellularLocation>
</comment>
<evidence type="ECO:0000313" key="8">
    <source>
        <dbReference type="Proteomes" id="UP000005222"/>
    </source>
</evidence>
<gene>
    <name evidence="7" type="primary">Piso0_005598</name>
    <name evidence="7" type="ORF">GNLVRS01_PISO0M18184g</name>
</gene>
<evidence type="ECO:0000256" key="3">
    <source>
        <dbReference type="ARBA" id="ARBA00023163"/>
    </source>
</evidence>
<keyword evidence="8" id="KW-1185">Reference proteome</keyword>
<dbReference type="InParanoid" id="G8Y2E5"/>